<keyword evidence="3" id="KW-1185">Reference proteome</keyword>
<organism evidence="2 3">
    <name type="scientific">Paraburkholderia humisilvae</name>
    <dbReference type="NCBI Taxonomy" id="627669"/>
    <lineage>
        <taxon>Bacteria</taxon>
        <taxon>Pseudomonadati</taxon>
        <taxon>Pseudomonadota</taxon>
        <taxon>Betaproteobacteria</taxon>
        <taxon>Burkholderiales</taxon>
        <taxon>Burkholderiaceae</taxon>
        <taxon>Paraburkholderia</taxon>
    </lineage>
</organism>
<evidence type="ECO:0000313" key="2">
    <source>
        <dbReference type="EMBL" id="CAB3763140.1"/>
    </source>
</evidence>
<dbReference type="AlphaFoldDB" id="A0A6J5E9E3"/>
<reference evidence="2 3" key="1">
    <citation type="submission" date="2020-04" db="EMBL/GenBank/DDBJ databases">
        <authorList>
            <person name="De Canck E."/>
        </authorList>
    </citation>
    <scope>NUCLEOTIDE SEQUENCE [LARGE SCALE GENOMIC DNA]</scope>
    <source>
        <strain evidence="2 3">LMG 29542</strain>
    </source>
</reference>
<evidence type="ECO:0000256" key="1">
    <source>
        <dbReference type="SAM" id="MobiDB-lite"/>
    </source>
</evidence>
<name>A0A6J5E9E3_9BURK</name>
<gene>
    <name evidence="2" type="ORF">LMG29542_04511</name>
</gene>
<dbReference type="EMBL" id="CADIKH010000021">
    <property type="protein sequence ID" value="CAB3763140.1"/>
    <property type="molecule type" value="Genomic_DNA"/>
</dbReference>
<accession>A0A6J5E9E3</accession>
<dbReference type="Proteomes" id="UP000494363">
    <property type="component" value="Unassembled WGS sequence"/>
</dbReference>
<sequence>MCLLQKDGPGSCVMTGDARESRLAQYPGVGGRSGVSPVRQPLQAPGTIATPRKT</sequence>
<protein>
    <submittedName>
        <fullName evidence="2">Uncharacterized protein</fullName>
    </submittedName>
</protein>
<feature type="region of interest" description="Disordered" evidence="1">
    <location>
        <begin position="25"/>
        <end position="54"/>
    </location>
</feature>
<proteinExistence type="predicted"/>
<evidence type="ECO:0000313" key="3">
    <source>
        <dbReference type="Proteomes" id="UP000494363"/>
    </source>
</evidence>